<keyword evidence="1 2" id="KW-0732">Signal</keyword>
<feature type="chain" id="PRO_5039134267" evidence="2">
    <location>
        <begin position="28"/>
        <end position="405"/>
    </location>
</feature>
<dbReference type="Proteomes" id="UP000239209">
    <property type="component" value="Unassembled WGS sequence"/>
</dbReference>
<comment type="caution">
    <text evidence="3">The sequence shown here is derived from an EMBL/GenBank/DDBJ whole genome shotgun (WGS) entry which is preliminary data.</text>
</comment>
<feature type="signal peptide" evidence="2">
    <location>
        <begin position="1"/>
        <end position="27"/>
    </location>
</feature>
<evidence type="ECO:0000256" key="1">
    <source>
        <dbReference type="ARBA" id="ARBA00022729"/>
    </source>
</evidence>
<organism evidence="3 4">
    <name type="scientific">Pseudosporangium ferrugineum</name>
    <dbReference type="NCBI Taxonomy" id="439699"/>
    <lineage>
        <taxon>Bacteria</taxon>
        <taxon>Bacillati</taxon>
        <taxon>Actinomycetota</taxon>
        <taxon>Actinomycetes</taxon>
        <taxon>Micromonosporales</taxon>
        <taxon>Micromonosporaceae</taxon>
        <taxon>Pseudosporangium</taxon>
    </lineage>
</organism>
<dbReference type="OrthoDB" id="9815928at2"/>
<evidence type="ECO:0000313" key="4">
    <source>
        <dbReference type="Proteomes" id="UP000239209"/>
    </source>
</evidence>
<reference evidence="3 4" key="1">
    <citation type="submission" date="2018-03" db="EMBL/GenBank/DDBJ databases">
        <title>Genomic Encyclopedia of Archaeal and Bacterial Type Strains, Phase II (KMG-II): from individual species to whole genera.</title>
        <authorList>
            <person name="Goeker M."/>
        </authorList>
    </citation>
    <scope>NUCLEOTIDE SEQUENCE [LARGE SCALE GENOMIC DNA]</scope>
    <source>
        <strain evidence="3 4">DSM 45348</strain>
    </source>
</reference>
<dbReference type="RefSeq" id="WP_106131343.1">
    <property type="nucleotide sequence ID" value="NZ_PVZG01000041.1"/>
</dbReference>
<protein>
    <submittedName>
        <fullName evidence="3">VCBS repeat protein</fullName>
    </submittedName>
</protein>
<gene>
    <name evidence="3" type="ORF">CLV70_14111</name>
</gene>
<name>A0A2T0RCN5_9ACTN</name>
<dbReference type="InterPro" id="IPR013517">
    <property type="entry name" value="FG-GAP"/>
</dbReference>
<dbReference type="EMBL" id="PVZG01000041">
    <property type="protein sequence ID" value="PRY18932.1"/>
    <property type="molecule type" value="Genomic_DNA"/>
</dbReference>
<dbReference type="PANTHER" id="PTHR45460:SF2">
    <property type="entry name" value="ALPHA 1,3 GLUCANASE, GH71 FAMILY (EUROFUNG)"/>
    <property type="match status" value="1"/>
</dbReference>
<dbReference type="InterPro" id="IPR028994">
    <property type="entry name" value="Integrin_alpha_N"/>
</dbReference>
<evidence type="ECO:0000313" key="3">
    <source>
        <dbReference type="EMBL" id="PRY18932.1"/>
    </source>
</evidence>
<proteinExistence type="predicted"/>
<evidence type="ECO:0000256" key="2">
    <source>
        <dbReference type="SAM" id="SignalP"/>
    </source>
</evidence>
<dbReference type="Pfam" id="PF13517">
    <property type="entry name" value="FG-GAP_3"/>
    <property type="match status" value="2"/>
</dbReference>
<dbReference type="AlphaFoldDB" id="A0A2T0RCN5"/>
<accession>A0A2T0RCN5</accession>
<dbReference type="SUPFAM" id="SSF69318">
    <property type="entry name" value="Integrin alpha N-terminal domain"/>
    <property type="match status" value="1"/>
</dbReference>
<keyword evidence="4" id="KW-1185">Reference proteome</keyword>
<sequence length="405" mass="41904">MLKQHRRRTLHAMLGIAVGLGAVVAAATPAAAVGSGGNRFVLGDFGFDQAWRVDRHLRVMADVTVDRRADIVGFGDAGVYTAVSRGDGTFGPATFVIGEYGFNQGWRVNQHPRFVADITGDGRADIVGVGGSTVLVAIAQGNGGFSAPQPVNNGFVADGSSRYFLADVSGDGRADLYRVRSGRVDIATAFVGGPFATPILATTEFTFPTRYDTPKVADVTGDGRAEFLAFSVSGPIHIVSTSPGPTNTYPLSHRAQADTTSSPQLMDRFADVTGDGRADIVAFGQTEATSYTAVSTGGGNFNDFIPAIGDFGAGSGSGGRPRDVVDLNADGRADIVGFGIQGVWIALATGSGTFSPIQLLVADLGSDQGWTTDRHVRVAADITGDGRADMVGFGNAGVYTAVTTP</sequence>
<dbReference type="PANTHER" id="PTHR45460">
    <property type="entry name" value="SIMILAR TO CYSTEINE PROTEINASE"/>
    <property type="match status" value="1"/>
</dbReference>